<sequence>MSEMKIGEGRVVESWRLMNLKALLKAIDDDENEARRRLAEAIAQTTGKTSRVAKDQLGRILSGTGTLGDIWLGYIETAARRLAEANVVDRRFARDSALDFPPESPAVVYVLAAVNVRAWGEILSSLQDMREVVEASLVYGDSEMDAIIKLRAPLSDMYDAILRISAHPHVKHTQSLQSAPCTRMQRKQGEVSADLDRFIATLGSSRRSLPIPDSTMDSLPIPDSVDLDGVSKGLDQDKESIYPDPKIRELYENEIRSKVDGLQDVLSNRHLSIKRDASLKRLPVDIVNAARKRISAVVIWTDQPQGECDRARRYLEAQAKRIQYSGGEFIIERTFVIPDDYDLIKDTRLCYRIEREITSGINVRLLEAARWPKERLADKPYDFGLMDDQMLWEVDQAVNAEGLRIISVSLQQARIQLARMHFGAIWREAQEISPDLGKRLAGVAASVEPPDCETNAIQQTVSP</sequence>
<dbReference type="RefSeq" id="WP_164656275.1">
    <property type="nucleotide sequence ID" value="NZ_JAAIJR010000149.1"/>
</dbReference>
<accession>A0A6P1DZB6</accession>
<dbReference type="AlphaFoldDB" id="A0A6P1DZB6"/>
<organism evidence="2 3">
    <name type="scientific">Thiorhodococcus mannitoliphagus</name>
    <dbReference type="NCBI Taxonomy" id="329406"/>
    <lineage>
        <taxon>Bacteria</taxon>
        <taxon>Pseudomonadati</taxon>
        <taxon>Pseudomonadota</taxon>
        <taxon>Gammaproteobacteria</taxon>
        <taxon>Chromatiales</taxon>
        <taxon>Chromatiaceae</taxon>
        <taxon>Thiorhodococcus</taxon>
    </lineage>
</organism>
<dbReference type="EMBL" id="JAAIJR010000149">
    <property type="protein sequence ID" value="NEX23029.1"/>
    <property type="molecule type" value="Genomic_DNA"/>
</dbReference>
<evidence type="ECO:0000313" key="3">
    <source>
        <dbReference type="Proteomes" id="UP000471640"/>
    </source>
</evidence>
<comment type="caution">
    <text evidence="2">The sequence shown here is derived from an EMBL/GenBank/DDBJ whole genome shotgun (WGS) entry which is preliminary data.</text>
</comment>
<gene>
    <name evidence="2" type="ORF">G3480_22470</name>
</gene>
<reference evidence="2 3" key="2">
    <citation type="submission" date="2020-02" db="EMBL/GenBank/DDBJ databases">
        <title>Genome sequences of Thiorhodococcus mannitoliphagus and Thiorhodococcus minor, purple sulfur photosynthetic bacteria in the gammaproteobacterial family, Chromatiaceae.</title>
        <authorList>
            <person name="Aviles F.A."/>
            <person name="Meyer T.E."/>
            <person name="Kyndt J.A."/>
        </authorList>
    </citation>
    <scope>NUCLEOTIDE SEQUENCE [LARGE SCALE GENOMIC DNA]</scope>
    <source>
        <strain evidence="2 3">DSM 18266</strain>
    </source>
</reference>
<evidence type="ECO:0000256" key="1">
    <source>
        <dbReference type="SAM" id="Coils"/>
    </source>
</evidence>
<proteinExistence type="predicted"/>
<reference evidence="3" key="1">
    <citation type="journal article" date="2020" name="Microbiol. Resour. Announc.">
        <title>Draft Genome Sequences of Thiorhodococcus mannitoliphagus and Thiorhodococcus minor, Purple Sulfur Photosynthetic Bacteria in the Gammaproteobacterial Family Chromatiaceae.</title>
        <authorList>
            <person name="Aviles F.A."/>
            <person name="Meyer T.E."/>
            <person name="Kyndt J.A."/>
        </authorList>
    </citation>
    <scope>NUCLEOTIDE SEQUENCE [LARGE SCALE GENOMIC DNA]</scope>
    <source>
        <strain evidence="3">DSM 18266</strain>
    </source>
</reference>
<dbReference type="Proteomes" id="UP000471640">
    <property type="component" value="Unassembled WGS sequence"/>
</dbReference>
<name>A0A6P1DZB6_9GAMM</name>
<evidence type="ECO:0000313" key="2">
    <source>
        <dbReference type="EMBL" id="NEX23029.1"/>
    </source>
</evidence>
<keyword evidence="1" id="KW-0175">Coiled coil</keyword>
<keyword evidence="3" id="KW-1185">Reference proteome</keyword>
<feature type="coiled-coil region" evidence="1">
    <location>
        <begin position="17"/>
        <end position="44"/>
    </location>
</feature>
<protein>
    <submittedName>
        <fullName evidence="2">Lrp/AsnC family transcriptional regulator</fullName>
    </submittedName>
</protein>
<dbReference type="Gene3D" id="3.30.70.920">
    <property type="match status" value="1"/>
</dbReference>